<dbReference type="PANTHER" id="PTHR18945">
    <property type="entry name" value="NEUROTRANSMITTER GATED ION CHANNEL"/>
    <property type="match status" value="1"/>
</dbReference>
<reference evidence="21" key="1">
    <citation type="submission" date="2025-08" db="UniProtKB">
        <authorList>
            <consortium name="Ensembl"/>
        </authorList>
    </citation>
    <scope>IDENTIFICATION</scope>
</reference>
<evidence type="ECO:0000256" key="7">
    <source>
        <dbReference type="ARBA" id="ARBA00023065"/>
    </source>
</evidence>
<dbReference type="CDD" id="cd19053">
    <property type="entry name" value="LGIC_TM_GABAAR_beta"/>
    <property type="match status" value="1"/>
</dbReference>
<dbReference type="PRINTS" id="PR00252">
    <property type="entry name" value="NRIONCHANNEL"/>
</dbReference>
<evidence type="ECO:0000256" key="6">
    <source>
        <dbReference type="ARBA" id="ARBA00023018"/>
    </source>
</evidence>
<evidence type="ECO:0000259" key="19">
    <source>
        <dbReference type="Pfam" id="PF02931"/>
    </source>
</evidence>
<name>A0A3Q3IPE2_MONAL</name>
<dbReference type="InterPro" id="IPR036719">
    <property type="entry name" value="Neuro-gated_channel_TM_sf"/>
</dbReference>
<dbReference type="InterPro" id="IPR038050">
    <property type="entry name" value="Neuro_actylchol_rec"/>
</dbReference>
<dbReference type="InterPro" id="IPR006029">
    <property type="entry name" value="Neurotrans-gated_channel_TM"/>
</dbReference>
<dbReference type="InterPro" id="IPR006201">
    <property type="entry name" value="Neur_channel"/>
</dbReference>
<keyword evidence="22" id="KW-1185">Reference proteome</keyword>
<dbReference type="AlphaFoldDB" id="A0A3Q3IPE2"/>
<dbReference type="GO" id="GO:0007268">
    <property type="term" value="P:chemical synaptic transmission"/>
    <property type="evidence" value="ECO:0007669"/>
    <property type="project" value="UniProtKB-ARBA"/>
</dbReference>
<evidence type="ECO:0000256" key="15">
    <source>
        <dbReference type="ARBA" id="ARBA00023286"/>
    </source>
</evidence>
<organism evidence="21 22">
    <name type="scientific">Monopterus albus</name>
    <name type="common">Swamp eel</name>
    <dbReference type="NCBI Taxonomy" id="43700"/>
    <lineage>
        <taxon>Eukaryota</taxon>
        <taxon>Metazoa</taxon>
        <taxon>Chordata</taxon>
        <taxon>Craniata</taxon>
        <taxon>Vertebrata</taxon>
        <taxon>Euteleostomi</taxon>
        <taxon>Actinopterygii</taxon>
        <taxon>Neopterygii</taxon>
        <taxon>Teleostei</taxon>
        <taxon>Neoteleostei</taxon>
        <taxon>Acanthomorphata</taxon>
        <taxon>Anabantaria</taxon>
        <taxon>Synbranchiformes</taxon>
        <taxon>Synbranchidae</taxon>
        <taxon>Monopterus</taxon>
    </lineage>
</organism>
<comment type="subcellular location">
    <subcellularLocation>
        <location evidence="17">Postsynaptic cell membrane</location>
        <topology evidence="17">Multi-pass membrane protein</topology>
    </subcellularLocation>
</comment>
<keyword evidence="10" id="KW-0675">Receptor</keyword>
<dbReference type="Ensembl" id="ENSMALT00000007008.1">
    <property type="protein sequence ID" value="ENSMALP00000006863.1"/>
    <property type="gene ID" value="ENSMALG00000004743.1"/>
</dbReference>
<keyword evidence="11" id="KW-0869">Chloride channel</keyword>
<evidence type="ECO:0000256" key="2">
    <source>
        <dbReference type="ARBA" id="ARBA00022475"/>
    </source>
</evidence>
<dbReference type="Pfam" id="PF02932">
    <property type="entry name" value="Neur_chan_memb"/>
    <property type="match status" value="1"/>
</dbReference>
<keyword evidence="8 18" id="KW-0472">Membrane</keyword>
<dbReference type="InterPro" id="IPR006202">
    <property type="entry name" value="Neur_chan_lig-bd"/>
</dbReference>
<keyword evidence="3 18" id="KW-0812">Transmembrane</keyword>
<comment type="similarity">
    <text evidence="18">Belongs to the ligand-gated ion channel (TC 1.A.9) family.</text>
</comment>
<feature type="domain" description="Neurotransmitter-gated ion-channel ligand-binding" evidence="19">
    <location>
        <begin position="38"/>
        <end position="241"/>
    </location>
</feature>
<dbReference type="InterPro" id="IPR002289">
    <property type="entry name" value="GABAAb_rcpt"/>
</dbReference>
<proteinExistence type="inferred from homology"/>
<dbReference type="SUPFAM" id="SSF90112">
    <property type="entry name" value="Neurotransmitter-gated ion-channel transmembrane pore"/>
    <property type="match status" value="1"/>
</dbReference>
<keyword evidence="14" id="KW-0628">Postsynaptic cell membrane</keyword>
<feature type="chain" id="PRO_5022262936" description="Gamma-aminobutyric acid type A receptor beta2 subunit a" evidence="18">
    <location>
        <begin position="25"/>
        <end position="478"/>
    </location>
</feature>
<dbReference type="GO" id="GO:1902711">
    <property type="term" value="C:GABA-A receptor complex"/>
    <property type="evidence" value="ECO:0007669"/>
    <property type="project" value="UniProtKB-ARBA"/>
</dbReference>
<keyword evidence="9" id="KW-1015">Disulfide bond</keyword>
<dbReference type="Gene3D" id="2.70.170.10">
    <property type="entry name" value="Neurotransmitter-gated ion-channel ligand-binding domain"/>
    <property type="match status" value="1"/>
</dbReference>
<sequence length="478" mass="54563">AMGRIRKNHFGILTFSLLVTFVCAKDIKDPSNMPLVKETVDRLMKGYDIRLRPDFGGAPVAVGMNIDIASIDMVSEVNMDYTLTMYFQQAWRDKRLSYSEIAYNLTLDNRVADQLWVPDTYFLNDKKSFVHGVTVKNRMIRLHPDGTVLYGLRITTTAACMMDLRRYPLDEQNCTLEIESYGYTTDDIEFYWRGGEGAVSGVDRIELPQFSIVDYKLISKNVVFSTGSYPRLSLSFKLKRNIGYFILQTYMPSILITILSWVSFWINYDASAARVALGITTVLTMTTINTHLRETLPKIPYVKAIDMYLMGCFVFVFLALLEYAFVNYIFFGQGPQRQKKAAEKAAMANNEKLRPDPNKVLAGGKCSFLLTVTSRGFTCFYALTQMTPDDNILFSTLEMKNEMGGAGDLSRGLGAPGDPRNTMLRHAQKKSRLRRRASQLKVNIPDLSDVNSIDKWSRMIFPTVFSFFNVVYWLYYVH</sequence>
<keyword evidence="13" id="KW-0868">Chloride</keyword>
<dbReference type="Pfam" id="PF02931">
    <property type="entry name" value="Neur_chan_LBD"/>
    <property type="match status" value="1"/>
</dbReference>
<dbReference type="PRINTS" id="PR00253">
    <property type="entry name" value="GABAARECEPTR"/>
</dbReference>
<dbReference type="NCBIfam" id="TIGR00860">
    <property type="entry name" value="LIC"/>
    <property type="match status" value="1"/>
</dbReference>
<keyword evidence="5 18" id="KW-1133">Transmembrane helix</keyword>
<evidence type="ECO:0000256" key="5">
    <source>
        <dbReference type="ARBA" id="ARBA00022989"/>
    </source>
</evidence>
<keyword evidence="15" id="KW-1071">Ligand-gated ion channel</keyword>
<dbReference type="GO" id="GO:0034707">
    <property type="term" value="C:chloride channel complex"/>
    <property type="evidence" value="ECO:0007669"/>
    <property type="project" value="UniProtKB-KW"/>
</dbReference>
<evidence type="ECO:0000256" key="16">
    <source>
        <dbReference type="ARBA" id="ARBA00023303"/>
    </source>
</evidence>
<feature type="transmembrane region" description="Helical" evidence="18">
    <location>
        <begin position="271"/>
        <end position="288"/>
    </location>
</feature>
<dbReference type="PRINTS" id="PR01160">
    <property type="entry name" value="GABAARBETA"/>
</dbReference>
<dbReference type="FunFam" id="1.20.58.390:FF:000004">
    <property type="entry name" value="Gamma-aminobutyric acid receptor subunit beta-2 isoform A"/>
    <property type="match status" value="1"/>
</dbReference>
<keyword evidence="4 18" id="KW-0732">Signal</keyword>
<evidence type="ECO:0000256" key="17">
    <source>
        <dbReference type="ARBA" id="ARBA00034104"/>
    </source>
</evidence>
<feature type="transmembrane region" description="Helical" evidence="18">
    <location>
        <begin position="242"/>
        <end position="264"/>
    </location>
</feature>
<feature type="signal peptide" evidence="18">
    <location>
        <begin position="1"/>
        <end position="24"/>
    </location>
</feature>
<keyword evidence="2" id="KW-1003">Cell membrane</keyword>
<evidence type="ECO:0000256" key="8">
    <source>
        <dbReference type="ARBA" id="ARBA00023136"/>
    </source>
</evidence>
<dbReference type="InterPro" id="IPR006028">
    <property type="entry name" value="GABAA/Glycine_rcpt"/>
</dbReference>
<reference evidence="21" key="2">
    <citation type="submission" date="2025-09" db="UniProtKB">
        <authorList>
            <consortium name="Ensembl"/>
        </authorList>
    </citation>
    <scope>IDENTIFICATION</scope>
</reference>
<evidence type="ECO:0000256" key="14">
    <source>
        <dbReference type="ARBA" id="ARBA00023257"/>
    </source>
</evidence>
<keyword evidence="1 18" id="KW-0813">Transport</keyword>
<evidence type="ECO:0000256" key="9">
    <source>
        <dbReference type="ARBA" id="ARBA00023157"/>
    </source>
</evidence>
<evidence type="ECO:0000256" key="12">
    <source>
        <dbReference type="ARBA" id="ARBA00023180"/>
    </source>
</evidence>
<feature type="domain" description="Neurotransmitter-gated ion-channel transmembrane" evidence="20">
    <location>
        <begin position="249"/>
        <end position="473"/>
    </location>
</feature>
<dbReference type="InterPro" id="IPR018000">
    <property type="entry name" value="Neurotransmitter_ion_chnl_CS"/>
</dbReference>
<evidence type="ECO:0008006" key="23">
    <source>
        <dbReference type="Google" id="ProtNLM"/>
    </source>
</evidence>
<protein>
    <recommendedName>
        <fullName evidence="23">Gamma-aminobutyric acid type A receptor beta2 subunit a</fullName>
    </recommendedName>
</protein>
<evidence type="ECO:0000313" key="22">
    <source>
        <dbReference type="Proteomes" id="UP000261600"/>
    </source>
</evidence>
<evidence type="ECO:0000256" key="13">
    <source>
        <dbReference type="ARBA" id="ARBA00023214"/>
    </source>
</evidence>
<dbReference type="FunFam" id="2.70.170.10:FF:000004">
    <property type="entry name" value="Gamma-aminobutyric acid receptor subunit beta-2 isoform A"/>
    <property type="match status" value="1"/>
</dbReference>
<feature type="transmembrane region" description="Helical" evidence="18">
    <location>
        <begin position="459"/>
        <end position="476"/>
    </location>
</feature>
<evidence type="ECO:0000313" key="21">
    <source>
        <dbReference type="Ensembl" id="ENSMALP00000006863.1"/>
    </source>
</evidence>
<dbReference type="GO" id="GO:0004890">
    <property type="term" value="F:GABA-A receptor activity"/>
    <property type="evidence" value="ECO:0007669"/>
    <property type="project" value="InterPro"/>
</dbReference>
<dbReference type="GO" id="GO:0045211">
    <property type="term" value="C:postsynaptic membrane"/>
    <property type="evidence" value="ECO:0007669"/>
    <property type="project" value="UniProtKB-SubCell"/>
</dbReference>
<feature type="transmembrane region" description="Helical" evidence="18">
    <location>
        <begin position="308"/>
        <end position="330"/>
    </location>
</feature>
<evidence type="ECO:0000256" key="4">
    <source>
        <dbReference type="ARBA" id="ARBA00022729"/>
    </source>
</evidence>
<dbReference type="Proteomes" id="UP000261600">
    <property type="component" value="Unplaced"/>
</dbReference>
<keyword evidence="6" id="KW-0770">Synapse</keyword>
<dbReference type="InterPro" id="IPR036734">
    <property type="entry name" value="Neur_chan_lig-bd_sf"/>
</dbReference>
<dbReference type="CDD" id="cd18999">
    <property type="entry name" value="LGIC_ECD_GABAAR_B"/>
    <property type="match status" value="1"/>
</dbReference>
<evidence type="ECO:0000256" key="18">
    <source>
        <dbReference type="RuleBase" id="RU000687"/>
    </source>
</evidence>
<evidence type="ECO:0000256" key="3">
    <source>
        <dbReference type="ARBA" id="ARBA00022692"/>
    </source>
</evidence>
<accession>A0A3Q3IPE2</accession>
<dbReference type="SUPFAM" id="SSF63712">
    <property type="entry name" value="Nicotinic receptor ligand binding domain-like"/>
    <property type="match status" value="1"/>
</dbReference>
<dbReference type="PROSITE" id="PS00236">
    <property type="entry name" value="NEUROTR_ION_CHANNEL"/>
    <property type="match status" value="1"/>
</dbReference>
<dbReference type="GO" id="GO:0005254">
    <property type="term" value="F:chloride channel activity"/>
    <property type="evidence" value="ECO:0007669"/>
    <property type="project" value="UniProtKB-KW"/>
</dbReference>
<evidence type="ECO:0000256" key="1">
    <source>
        <dbReference type="ARBA" id="ARBA00022448"/>
    </source>
</evidence>
<evidence type="ECO:0000256" key="11">
    <source>
        <dbReference type="ARBA" id="ARBA00023173"/>
    </source>
</evidence>
<keyword evidence="16 18" id="KW-0407">Ion channel</keyword>
<evidence type="ECO:0000256" key="10">
    <source>
        <dbReference type="ARBA" id="ARBA00023170"/>
    </source>
</evidence>
<keyword evidence="7 18" id="KW-0406">Ion transport</keyword>
<dbReference type="Gene3D" id="1.20.58.390">
    <property type="entry name" value="Neurotransmitter-gated ion-channel transmembrane domain"/>
    <property type="match status" value="1"/>
</dbReference>
<keyword evidence="12" id="KW-0325">Glycoprotein</keyword>
<evidence type="ECO:0000259" key="20">
    <source>
        <dbReference type="Pfam" id="PF02932"/>
    </source>
</evidence>
<dbReference type="GO" id="GO:0005230">
    <property type="term" value="F:extracellular ligand-gated monoatomic ion channel activity"/>
    <property type="evidence" value="ECO:0007669"/>
    <property type="project" value="InterPro"/>
</dbReference>